<proteinExistence type="predicted"/>
<dbReference type="EMBL" id="MN740006">
    <property type="protein sequence ID" value="QHT83108.1"/>
    <property type="molecule type" value="Genomic_DNA"/>
</dbReference>
<protein>
    <recommendedName>
        <fullName evidence="3">CPW-WPC domain-containing protein</fullName>
    </recommendedName>
</protein>
<organism evidence="2">
    <name type="scientific">viral metagenome</name>
    <dbReference type="NCBI Taxonomy" id="1070528"/>
    <lineage>
        <taxon>unclassified sequences</taxon>
        <taxon>metagenomes</taxon>
        <taxon>organismal metagenomes</taxon>
    </lineage>
</organism>
<evidence type="ECO:0000313" key="2">
    <source>
        <dbReference type="EMBL" id="QHT83108.1"/>
    </source>
</evidence>
<reference evidence="2" key="1">
    <citation type="journal article" date="2020" name="Nature">
        <title>Giant virus diversity and host interactions through global metagenomics.</title>
        <authorList>
            <person name="Schulz F."/>
            <person name="Roux S."/>
            <person name="Paez-Espino D."/>
            <person name="Jungbluth S."/>
            <person name="Walsh D.A."/>
            <person name="Denef V.J."/>
            <person name="McMahon K.D."/>
            <person name="Konstantinidis K.T."/>
            <person name="Eloe-Fadrosh E.A."/>
            <person name="Kyrpides N.C."/>
            <person name="Woyke T."/>
        </authorList>
    </citation>
    <scope>NUCLEOTIDE SEQUENCE</scope>
    <source>
        <strain evidence="2">GVMAG-M-3300023184-167</strain>
    </source>
</reference>
<sequence>MFIYCMKIREKFLIVLVILYIIIMLFVLYSFSSNKEWRLPTYSCPDFWIKDGDNCCNYRNKDVNNQCVKFDLSDENFCDTVKMIYKNNYTWDGITYGFGKTAPCTPLK</sequence>
<evidence type="ECO:0008006" key="3">
    <source>
        <dbReference type="Google" id="ProtNLM"/>
    </source>
</evidence>
<feature type="transmembrane region" description="Helical" evidence="1">
    <location>
        <begin position="12"/>
        <end position="31"/>
    </location>
</feature>
<keyword evidence="1" id="KW-0472">Membrane</keyword>
<accession>A0A6C0HQX0</accession>
<keyword evidence="1" id="KW-0812">Transmembrane</keyword>
<name>A0A6C0HQX0_9ZZZZ</name>
<dbReference type="AlphaFoldDB" id="A0A6C0HQX0"/>
<evidence type="ECO:0000256" key="1">
    <source>
        <dbReference type="SAM" id="Phobius"/>
    </source>
</evidence>
<keyword evidence="1" id="KW-1133">Transmembrane helix</keyword>